<evidence type="ECO:0000313" key="5">
    <source>
        <dbReference type="EMBL" id="MRW92065.1"/>
    </source>
</evidence>
<protein>
    <submittedName>
        <fullName evidence="5">Glycoside hydrolase</fullName>
    </submittedName>
</protein>
<dbReference type="SUPFAM" id="SSF49785">
    <property type="entry name" value="Galactose-binding domain-like"/>
    <property type="match status" value="1"/>
</dbReference>
<feature type="signal peptide" evidence="4">
    <location>
        <begin position="1"/>
        <end position="20"/>
    </location>
</feature>
<name>A0A6I2L146_9BURK</name>
<accession>A0A6I2L146</accession>
<dbReference type="PANTHER" id="PTHR43817:SF1">
    <property type="entry name" value="HYDROLASE, FAMILY 43, PUTATIVE (AFU_ORTHOLOGUE AFUA_3G01660)-RELATED"/>
    <property type="match status" value="1"/>
</dbReference>
<feature type="chain" id="PRO_5026354431" evidence="4">
    <location>
        <begin position="21"/>
        <end position="1118"/>
    </location>
</feature>
<dbReference type="PANTHER" id="PTHR43817">
    <property type="entry name" value="GLYCOSYL HYDROLASE"/>
    <property type="match status" value="1"/>
</dbReference>
<organism evidence="5 6">
    <name type="scientific">Duganella guangzhouensis</name>
    <dbReference type="NCBI Taxonomy" id="2666084"/>
    <lineage>
        <taxon>Bacteria</taxon>
        <taxon>Pseudomonadati</taxon>
        <taxon>Pseudomonadota</taxon>
        <taxon>Betaproteobacteria</taxon>
        <taxon>Burkholderiales</taxon>
        <taxon>Oxalobacteraceae</taxon>
        <taxon>Telluria group</taxon>
        <taxon>Duganella</taxon>
    </lineage>
</organism>
<dbReference type="EMBL" id="WKJK01000009">
    <property type="protein sequence ID" value="MRW92065.1"/>
    <property type="molecule type" value="Genomic_DNA"/>
</dbReference>
<evidence type="ECO:0000256" key="3">
    <source>
        <dbReference type="SAM" id="MobiDB-lite"/>
    </source>
</evidence>
<dbReference type="InterPro" id="IPR008979">
    <property type="entry name" value="Galactose-bd-like_sf"/>
</dbReference>
<evidence type="ECO:0000256" key="1">
    <source>
        <dbReference type="ARBA" id="ARBA00022729"/>
    </source>
</evidence>
<evidence type="ECO:0000256" key="2">
    <source>
        <dbReference type="ARBA" id="ARBA00022801"/>
    </source>
</evidence>
<dbReference type="Gene3D" id="2.60.120.260">
    <property type="entry name" value="Galactose-binding domain-like"/>
    <property type="match status" value="1"/>
</dbReference>
<dbReference type="Pfam" id="PF17132">
    <property type="entry name" value="Glyco_hydro_106"/>
    <property type="match status" value="1"/>
</dbReference>
<dbReference type="NCBIfam" id="NF045579">
    <property type="entry name" value="rhamnoside_JR"/>
    <property type="match status" value="1"/>
</dbReference>
<dbReference type="RefSeq" id="WP_154379074.1">
    <property type="nucleotide sequence ID" value="NZ_WKJK01000009.1"/>
</dbReference>
<gene>
    <name evidence="5" type="ORF">GJ699_18890</name>
</gene>
<sequence length="1118" mass="120667">MYKYALRASLLCAVLGSVHAAPEGGGQLAADFMDPPNAARPRVWWHWMNGNITEQGIAKDLEWMKRVGIGGLQNFDVDLATPLVVEKRLPYMTDDWKKAFRFAASEADRLGLELAIASSPGWSEAGGPWVPPEDALKKLVWSETTAQGGQRAPLRLAAPPSVAGPFQDIPQQPDLSELIAGQAGHQAPAFYRDVAVLAVPLSPSSALPSPRLTDGDGKPLANKGKRGSVGGITLPSIVTGKVPELRLTYPAAVTVRSLTLHMPGAAVPPLGGFLAPQLEASQDGKTWQLISTIRLADVPTTLSFPAVTARHFRLIVKPAMGGGEDGHGPDKDIAMEDVFGKMIGGLLAKPVQIATLQLSADTRIDQYEAKAGYALVPDYYALPRVADGAQGAAPTQVINLTGKLRADGTLDWTPPAGNWRILRLGYSLVGKTNHPAPAEATGLETDKFDAGANQRYFDHYLANYRTATGDDLLGKRGVRALLTDSIEVGAANWTPQLIAQFQRLRGYDPTPWLPTLTGTLIGSREQSDKFLYDFRRTLADLIASEFYGTVAKVAHANDLKVYGEALESGRPMLGDDMAMRSHTDYPMAAMWAFERQAGPQLSYLADIKGAASVAHVYGQNIVAAESMTAGMAPWAFGPADLKRVADLEFVLGVNRPVIHTSVHVPRDDKLPGISLGGIGQFFNRQDSWAELAKPWVDYLSRNALMLQQGRNYADVAYFYGEEAPLTGLYSERAVQDAPTAHAYDFVNYDALMGALSNDGNEVVSAAGARYKVIYLGGSSSRMTLSALRRIAVLAEGGATIVGARPLGSPSLAGEQAEYDALLSRLWPDADVTSVGQGKVIASRDINAVLRRLGIAPDFSYSGDGEILFAHRKLSDGDSYFVVNRKNRDANIEARFRVVGLEPELWRAETGTFEPVSYRIADGVTMVPLALHGEESVHVVFRQPARAAARVVPVASRTTLAMLDGSWAVRFQPGRGAPGSVVLPSLQALERNADPGVRYFSGIASYDKSFALPADWRVGAPLTLNLGEAREVAEVRVNGQLAGYAWHQPYTVEIGPWVKPGQNQVEIRVANLWINRLIRDADPAVKDKVTWTPQPTYKADGRLRPSGLIGPVTLETSGQ</sequence>
<keyword evidence="2 5" id="KW-0378">Hydrolase</keyword>
<dbReference type="Proteomes" id="UP000433309">
    <property type="component" value="Unassembled WGS sequence"/>
</dbReference>
<dbReference type="GO" id="GO:0016787">
    <property type="term" value="F:hydrolase activity"/>
    <property type="evidence" value="ECO:0007669"/>
    <property type="project" value="UniProtKB-KW"/>
</dbReference>
<proteinExistence type="predicted"/>
<evidence type="ECO:0000313" key="6">
    <source>
        <dbReference type="Proteomes" id="UP000433309"/>
    </source>
</evidence>
<comment type="caution">
    <text evidence="5">The sequence shown here is derived from an EMBL/GenBank/DDBJ whole genome shotgun (WGS) entry which is preliminary data.</text>
</comment>
<evidence type="ECO:0000256" key="4">
    <source>
        <dbReference type="SAM" id="SignalP"/>
    </source>
</evidence>
<feature type="region of interest" description="Disordered" evidence="3">
    <location>
        <begin position="206"/>
        <end position="226"/>
    </location>
</feature>
<keyword evidence="6" id="KW-1185">Reference proteome</keyword>
<reference evidence="5 6" key="1">
    <citation type="submission" date="2019-11" db="EMBL/GenBank/DDBJ databases">
        <title>Novel species isolated from a subtropical stream in China.</title>
        <authorList>
            <person name="Lu H."/>
        </authorList>
    </citation>
    <scope>NUCLEOTIDE SEQUENCE [LARGE SCALE GENOMIC DNA]</scope>
    <source>
        <strain evidence="5 6">FT80W</strain>
    </source>
</reference>
<keyword evidence="1 4" id="KW-0732">Signal</keyword>
<dbReference type="AlphaFoldDB" id="A0A6I2L146"/>